<accession>A0A8E3APW4</accession>
<dbReference type="AlphaFoldDB" id="A0A8E3APW4"/>
<organism evidence="1 2">
    <name type="scientific">Rhodovulum kholense</name>
    <dbReference type="NCBI Taxonomy" id="453584"/>
    <lineage>
        <taxon>Bacteria</taxon>
        <taxon>Pseudomonadati</taxon>
        <taxon>Pseudomonadota</taxon>
        <taxon>Alphaproteobacteria</taxon>
        <taxon>Rhodobacterales</taxon>
        <taxon>Paracoccaceae</taxon>
        <taxon>Rhodovulum</taxon>
    </lineage>
</organism>
<gene>
    <name evidence="1" type="ORF">C8N38_1107</name>
</gene>
<dbReference type="EMBL" id="QAYC01000010">
    <property type="protein sequence ID" value="PTW47040.1"/>
    <property type="molecule type" value="Genomic_DNA"/>
</dbReference>
<sequence>MLRRVSFAHLLPVDPDRPRALARLQNVALAVPATAPAARPRPVLGPVRRTAVPN</sequence>
<dbReference type="Proteomes" id="UP000244037">
    <property type="component" value="Unassembled WGS sequence"/>
</dbReference>
<keyword evidence="2" id="KW-1185">Reference proteome</keyword>
<reference evidence="1 2" key="1">
    <citation type="submission" date="2018-04" db="EMBL/GenBank/DDBJ databases">
        <title>Genomic Encyclopedia of Archaeal and Bacterial Type Strains, Phase II (KMG-II): from individual species to whole genera.</title>
        <authorList>
            <person name="Goeker M."/>
        </authorList>
    </citation>
    <scope>NUCLEOTIDE SEQUENCE [LARGE SCALE GENOMIC DNA]</scope>
    <source>
        <strain evidence="1 2">DSM 19783</strain>
    </source>
</reference>
<proteinExistence type="predicted"/>
<comment type="caution">
    <text evidence="1">The sequence shown here is derived from an EMBL/GenBank/DDBJ whole genome shotgun (WGS) entry which is preliminary data.</text>
</comment>
<name>A0A8E3APW4_9RHOB</name>
<evidence type="ECO:0000313" key="1">
    <source>
        <dbReference type="EMBL" id="PTW47040.1"/>
    </source>
</evidence>
<protein>
    <submittedName>
        <fullName evidence="1">Uncharacterized protein</fullName>
    </submittedName>
</protein>
<evidence type="ECO:0000313" key="2">
    <source>
        <dbReference type="Proteomes" id="UP000244037"/>
    </source>
</evidence>